<feature type="compositionally biased region" description="Basic residues" evidence="1">
    <location>
        <begin position="55"/>
        <end position="81"/>
    </location>
</feature>
<feature type="compositionally biased region" description="Low complexity" evidence="1">
    <location>
        <begin position="87"/>
        <end position="104"/>
    </location>
</feature>
<dbReference type="EMBL" id="KJ194630">
    <property type="protein sequence ID" value="AHN14910.1"/>
    <property type="molecule type" value="Genomic_DNA"/>
</dbReference>
<dbReference type="Proteomes" id="UP000143180">
    <property type="component" value="Genome"/>
</dbReference>
<evidence type="ECO:0000313" key="5">
    <source>
        <dbReference type="Proteomes" id="UP000143180"/>
    </source>
</evidence>
<organism evidence="3 5">
    <name type="scientific">Rodent Torque teno virus 1</name>
    <dbReference type="NCBI Taxonomy" id="1514664"/>
    <lineage>
        <taxon>Viruses</taxon>
        <taxon>Monodnaviria</taxon>
        <taxon>Shotokuvirae</taxon>
        <taxon>Commensaviricota</taxon>
        <taxon>Cardeaviricetes</taxon>
        <taxon>Sanitavirales</taxon>
        <taxon>Anelloviridae</taxon>
        <taxon>Rhotorquevirus</taxon>
        <taxon>Rhotorquevirus murid1</taxon>
        <taxon>Torque teno rodent virus 1</taxon>
    </lineage>
</organism>
<reference evidence="4 5" key="1">
    <citation type="journal article" date="2014" name="J. Gen. Virol.">
        <title>Identification of novel anelloviruses with broad diversity in UK rodents.</title>
        <authorList>
            <person name="Nishiyama S."/>
            <person name="Dutia B.M."/>
            <person name="Stewart J.P."/>
            <person name="Meredith A.L."/>
            <person name="Shaw D.J."/>
            <person name="Simmonds P."/>
            <person name="Sharp C.P."/>
        </authorList>
    </citation>
    <scope>NUCLEOTIDE SEQUENCE [LARGE SCALE GENOMIC DNA]</scope>
    <source>
        <strain evidence="2">MA_ML79_Li_1</strain>
        <strain evidence="3">MA_ML89_Li_4</strain>
    </source>
</reference>
<accession>X2G9X7</accession>
<proteinExistence type="predicted"/>
<feature type="region of interest" description="Disordered" evidence="1">
    <location>
        <begin position="55"/>
        <end position="118"/>
    </location>
</feature>
<dbReference type="EMBL" id="KJ194627">
    <property type="protein sequence ID" value="AHN14898.1"/>
    <property type="molecule type" value="Genomic_DNA"/>
</dbReference>
<evidence type="ECO:0000313" key="3">
    <source>
        <dbReference type="EMBL" id="AHN14910.1"/>
    </source>
</evidence>
<protein>
    <submittedName>
        <fullName evidence="3">ORF3</fullName>
    </submittedName>
</protein>
<sequence>MFLFPRTPMMASGSHTPQGWWPVLGPQCNMSGQKMVNILKKPGKGLQDLLKKFHKPSHTFKPLRKPRRKLTMRGRKKRYTSAKHPDTSSTDSSEYSTDSSVFSSSEEESWEQGVPITPSQEMNWTQFINKLCSGQPV</sequence>
<dbReference type="Proteomes" id="UP000114776">
    <property type="component" value="Genome"/>
</dbReference>
<evidence type="ECO:0000256" key="1">
    <source>
        <dbReference type="SAM" id="MobiDB-lite"/>
    </source>
</evidence>
<name>X2G9X7_9VIRU</name>
<evidence type="ECO:0000313" key="2">
    <source>
        <dbReference type="EMBL" id="AHN14898.1"/>
    </source>
</evidence>
<evidence type="ECO:0000313" key="4">
    <source>
        <dbReference type="Proteomes" id="UP000114776"/>
    </source>
</evidence>